<keyword evidence="2" id="KW-1185">Reference proteome</keyword>
<evidence type="ECO:0000313" key="2">
    <source>
        <dbReference type="Proteomes" id="UP000596063"/>
    </source>
</evidence>
<dbReference type="InterPro" id="IPR029069">
    <property type="entry name" value="HotDog_dom_sf"/>
</dbReference>
<dbReference type="Pfam" id="PF13279">
    <property type="entry name" value="4HBT_2"/>
    <property type="match status" value="1"/>
</dbReference>
<dbReference type="KEGG" id="snan:I6N98_15440"/>
<sequence>MARVSIDLPENFDFVSETPLLVSHINAGNHLGNDSVITLLNEARARFLVSRQVSESVPAPGLTIVNADLAVNYLSEAFYGESIGMEVSATSFHRCGFDLVYRLSEVESGRVVAIAKTAHLVIDPLAKRAADMPEAVRVALQGA</sequence>
<dbReference type="CDD" id="cd00586">
    <property type="entry name" value="4HBT"/>
    <property type="match status" value="1"/>
</dbReference>
<reference evidence="1 2" key="1">
    <citation type="submission" date="2020-12" db="EMBL/GenBank/DDBJ databases">
        <authorList>
            <person name="Shan Y."/>
        </authorList>
    </citation>
    <scope>NUCLEOTIDE SEQUENCE [LARGE SCALE GENOMIC DNA]</scope>
    <source>
        <strain evidence="2">csc3.9</strain>
    </source>
</reference>
<protein>
    <submittedName>
        <fullName evidence="1">Thioesterase family protein</fullName>
    </submittedName>
</protein>
<dbReference type="SUPFAM" id="SSF54637">
    <property type="entry name" value="Thioesterase/thiol ester dehydrase-isomerase"/>
    <property type="match status" value="1"/>
</dbReference>
<dbReference type="AlphaFoldDB" id="A0A7T4UPI7"/>
<dbReference type="Proteomes" id="UP000596063">
    <property type="component" value="Chromosome"/>
</dbReference>
<evidence type="ECO:0000313" key="1">
    <source>
        <dbReference type="EMBL" id="QQD17718.1"/>
    </source>
</evidence>
<accession>A0A7T4UPI7</accession>
<dbReference type="RefSeq" id="WP_198569217.1">
    <property type="nucleotide sequence ID" value="NZ_CP066167.1"/>
</dbReference>
<proteinExistence type="predicted"/>
<dbReference type="Gene3D" id="3.10.129.10">
    <property type="entry name" value="Hotdog Thioesterase"/>
    <property type="match status" value="1"/>
</dbReference>
<gene>
    <name evidence="1" type="ORF">I6N98_15440</name>
</gene>
<organism evidence="1 2">
    <name type="scientific">Spongiibacter nanhainus</name>
    <dbReference type="NCBI Taxonomy" id="2794344"/>
    <lineage>
        <taxon>Bacteria</taxon>
        <taxon>Pseudomonadati</taxon>
        <taxon>Pseudomonadota</taxon>
        <taxon>Gammaproteobacteria</taxon>
        <taxon>Cellvibrionales</taxon>
        <taxon>Spongiibacteraceae</taxon>
        <taxon>Spongiibacter</taxon>
    </lineage>
</organism>
<dbReference type="EMBL" id="CP066167">
    <property type="protein sequence ID" value="QQD17718.1"/>
    <property type="molecule type" value="Genomic_DNA"/>
</dbReference>
<name>A0A7T4UPI7_9GAMM</name>